<dbReference type="AlphaFoldDB" id="R7SY60"/>
<dbReference type="PANTHER" id="PTHR10622:SF10">
    <property type="entry name" value="HET DOMAIN-CONTAINING PROTEIN"/>
    <property type="match status" value="1"/>
</dbReference>
<dbReference type="KEGG" id="dsq:DICSQDRAFT_171648"/>
<evidence type="ECO:0000313" key="2">
    <source>
        <dbReference type="Proteomes" id="UP000053319"/>
    </source>
</evidence>
<accession>R7SY60</accession>
<protein>
    <submittedName>
        <fullName evidence="1">Uncharacterized protein</fullName>
    </submittedName>
</protein>
<evidence type="ECO:0000313" key="1">
    <source>
        <dbReference type="EMBL" id="EJF59922.1"/>
    </source>
</evidence>
<organism evidence="1 2">
    <name type="scientific">Dichomitus squalens (strain LYAD-421)</name>
    <name type="common">Western red white-rot fungus</name>
    <dbReference type="NCBI Taxonomy" id="732165"/>
    <lineage>
        <taxon>Eukaryota</taxon>
        <taxon>Fungi</taxon>
        <taxon>Dikarya</taxon>
        <taxon>Basidiomycota</taxon>
        <taxon>Agaricomycotina</taxon>
        <taxon>Agaricomycetes</taxon>
        <taxon>Polyporales</taxon>
        <taxon>Polyporaceae</taxon>
        <taxon>Dichomitus</taxon>
    </lineage>
</organism>
<dbReference type="PANTHER" id="PTHR10622">
    <property type="entry name" value="HET DOMAIN-CONTAINING PROTEIN"/>
    <property type="match status" value="1"/>
</dbReference>
<dbReference type="EMBL" id="JH719420">
    <property type="protein sequence ID" value="EJF59922.1"/>
    <property type="molecule type" value="Genomic_DNA"/>
</dbReference>
<gene>
    <name evidence="1" type="ORF">DICSQDRAFT_171648</name>
</gene>
<sequence>MGSSELSEAIRAMIYGMASRKPQYLADVPPSDDPPSPESNLFLLADWKAIGTTFTLVDLIEDITADPRETLLLSSLRDEFIVAQRLSWAANRETTRTENWAYSLLGIFDINMPIFYGERERAFRRLQDTL</sequence>
<dbReference type="HOGENOM" id="CLU_1938099_0_0_1"/>
<dbReference type="GeneID" id="18839376"/>
<proteinExistence type="predicted"/>
<dbReference type="RefSeq" id="XP_007367385.1">
    <property type="nucleotide sequence ID" value="XM_007367323.1"/>
</dbReference>
<dbReference type="Proteomes" id="UP000053319">
    <property type="component" value="Unassembled WGS sequence"/>
</dbReference>
<reference evidence="1 2" key="1">
    <citation type="journal article" date="2012" name="Science">
        <title>The Paleozoic origin of enzymatic lignin decomposition reconstructed from 31 fungal genomes.</title>
        <authorList>
            <person name="Floudas D."/>
            <person name="Binder M."/>
            <person name="Riley R."/>
            <person name="Barry K."/>
            <person name="Blanchette R.A."/>
            <person name="Henrissat B."/>
            <person name="Martinez A.T."/>
            <person name="Otillar R."/>
            <person name="Spatafora J.W."/>
            <person name="Yadav J.S."/>
            <person name="Aerts A."/>
            <person name="Benoit I."/>
            <person name="Boyd A."/>
            <person name="Carlson A."/>
            <person name="Copeland A."/>
            <person name="Coutinho P.M."/>
            <person name="de Vries R.P."/>
            <person name="Ferreira P."/>
            <person name="Findley K."/>
            <person name="Foster B."/>
            <person name="Gaskell J."/>
            <person name="Glotzer D."/>
            <person name="Gorecki P."/>
            <person name="Heitman J."/>
            <person name="Hesse C."/>
            <person name="Hori C."/>
            <person name="Igarashi K."/>
            <person name="Jurgens J.A."/>
            <person name="Kallen N."/>
            <person name="Kersten P."/>
            <person name="Kohler A."/>
            <person name="Kuees U."/>
            <person name="Kumar T.K.A."/>
            <person name="Kuo A."/>
            <person name="LaButti K."/>
            <person name="Larrondo L.F."/>
            <person name="Lindquist E."/>
            <person name="Ling A."/>
            <person name="Lombard V."/>
            <person name="Lucas S."/>
            <person name="Lundell T."/>
            <person name="Martin R."/>
            <person name="McLaughlin D.J."/>
            <person name="Morgenstern I."/>
            <person name="Morin E."/>
            <person name="Murat C."/>
            <person name="Nagy L.G."/>
            <person name="Nolan M."/>
            <person name="Ohm R.A."/>
            <person name="Patyshakuliyeva A."/>
            <person name="Rokas A."/>
            <person name="Ruiz-Duenas F.J."/>
            <person name="Sabat G."/>
            <person name="Salamov A."/>
            <person name="Samejima M."/>
            <person name="Schmutz J."/>
            <person name="Slot J.C."/>
            <person name="St John F."/>
            <person name="Stenlid J."/>
            <person name="Sun H."/>
            <person name="Sun S."/>
            <person name="Syed K."/>
            <person name="Tsang A."/>
            <person name="Wiebenga A."/>
            <person name="Young D."/>
            <person name="Pisabarro A."/>
            <person name="Eastwood D.C."/>
            <person name="Martin F."/>
            <person name="Cullen D."/>
            <person name="Grigoriev I.V."/>
            <person name="Hibbett D.S."/>
        </authorList>
    </citation>
    <scope>NUCLEOTIDE SEQUENCE [LARGE SCALE GENOMIC DNA]</scope>
    <source>
        <strain evidence="1 2">LYAD-421 SS1</strain>
    </source>
</reference>
<name>R7SY60_DICSQ</name>